<comment type="caution">
    <text evidence="3">The sequence shown here is derived from an EMBL/GenBank/DDBJ whole genome shotgun (WGS) entry which is preliminary data.</text>
</comment>
<dbReference type="GO" id="GO:0016758">
    <property type="term" value="F:hexosyltransferase activity"/>
    <property type="evidence" value="ECO:0007669"/>
    <property type="project" value="UniProtKB-ARBA"/>
</dbReference>
<dbReference type="Gene3D" id="3.90.550.10">
    <property type="entry name" value="Spore Coat Polysaccharide Biosynthesis Protein SpsA, Chain A"/>
    <property type="match status" value="1"/>
</dbReference>
<keyword evidence="1" id="KW-0472">Membrane</keyword>
<evidence type="ECO:0000313" key="4">
    <source>
        <dbReference type="Proteomes" id="UP000236846"/>
    </source>
</evidence>
<proteinExistence type="predicted"/>
<protein>
    <recommendedName>
        <fullName evidence="2">Glycosyltransferase 2-like domain-containing protein</fullName>
    </recommendedName>
</protein>
<reference evidence="3 4" key="1">
    <citation type="submission" date="2017-09" db="EMBL/GenBank/DDBJ databases">
        <title>Depth-based differentiation of microbial function through sediment-hosted aquifers and enrichment of novel symbionts in the deep terrestrial subsurface.</title>
        <authorList>
            <person name="Probst A.J."/>
            <person name="Ladd B."/>
            <person name="Jarett J.K."/>
            <person name="Geller-Mcgrath D.E."/>
            <person name="Sieber C.M."/>
            <person name="Emerson J.B."/>
            <person name="Anantharaman K."/>
            <person name="Thomas B.C."/>
            <person name="Malmstrom R."/>
            <person name="Stieglmeier M."/>
            <person name="Klingl A."/>
            <person name="Woyke T."/>
            <person name="Ryan C.M."/>
            <person name="Banfield J.F."/>
        </authorList>
    </citation>
    <scope>NUCLEOTIDE SEQUENCE [LARGE SCALE GENOMIC DNA]</scope>
    <source>
        <strain evidence="3">CG11_big_fil_rev_8_21_14_0_20_43_10</strain>
    </source>
</reference>
<dbReference type="EMBL" id="PCXE01000012">
    <property type="protein sequence ID" value="PIR26830.1"/>
    <property type="molecule type" value="Genomic_DNA"/>
</dbReference>
<dbReference type="PANTHER" id="PTHR22916">
    <property type="entry name" value="GLYCOSYLTRANSFERASE"/>
    <property type="match status" value="1"/>
</dbReference>
<dbReference type="Pfam" id="PF00535">
    <property type="entry name" value="Glycos_transf_2"/>
    <property type="match status" value="1"/>
</dbReference>
<dbReference type="SUPFAM" id="SSF53448">
    <property type="entry name" value="Nucleotide-diphospho-sugar transferases"/>
    <property type="match status" value="1"/>
</dbReference>
<evidence type="ECO:0000256" key="1">
    <source>
        <dbReference type="SAM" id="Phobius"/>
    </source>
</evidence>
<keyword evidence="1" id="KW-1133">Transmembrane helix</keyword>
<evidence type="ECO:0000259" key="2">
    <source>
        <dbReference type="Pfam" id="PF00535"/>
    </source>
</evidence>
<dbReference type="AlphaFoldDB" id="A0A2H0PXS3"/>
<gene>
    <name evidence="3" type="ORF">COV41_00590</name>
</gene>
<feature type="transmembrane region" description="Helical" evidence="1">
    <location>
        <begin position="249"/>
        <end position="268"/>
    </location>
</feature>
<dbReference type="PANTHER" id="PTHR22916:SF3">
    <property type="entry name" value="UDP-GLCNAC:BETAGAL BETA-1,3-N-ACETYLGLUCOSAMINYLTRANSFERASE-LIKE PROTEIN 1"/>
    <property type="match status" value="1"/>
</dbReference>
<feature type="domain" description="Glycosyltransferase 2-like" evidence="2">
    <location>
        <begin position="5"/>
        <end position="164"/>
    </location>
</feature>
<keyword evidence="1" id="KW-0812">Transmembrane</keyword>
<accession>A0A2H0PXS3</accession>
<dbReference type="Proteomes" id="UP000236846">
    <property type="component" value="Unassembled WGS sequence"/>
</dbReference>
<evidence type="ECO:0000313" key="3">
    <source>
        <dbReference type="EMBL" id="PIR26830.1"/>
    </source>
</evidence>
<dbReference type="InterPro" id="IPR029044">
    <property type="entry name" value="Nucleotide-diphossugar_trans"/>
</dbReference>
<dbReference type="InterPro" id="IPR001173">
    <property type="entry name" value="Glyco_trans_2-like"/>
</dbReference>
<name>A0A2H0PXS3_9BACT</name>
<sequence>MPKVSIILPTYNGSKWIETAIKSVFEQIFLDWELIVIDDWSTDGVDRIVLEYAQRDSRIVYVKNERNLGIQKTLNRGLNMAKGEYIARIDDDDEWSDPRKLEEQIAFLDTHPDYVLVGTGAIVIDESGKELFRFLNTETDEGIRNSILGKNCFTHCSVMFRKDAALRVGGYSEERNALHVEDYDLWLKLGGVGKMANLQTYSIMWRMRSGAISSKNRMMQFTNGIKLVVKFRRQYPGFLKGFFRSWIRLFAYGVFRFIPILKLKYFLFKIGKER</sequence>
<organism evidence="3 4">
    <name type="scientific">Candidatus Brennerbacteria bacterium CG11_big_fil_rev_8_21_14_0_20_43_10</name>
    <dbReference type="NCBI Taxonomy" id="1974523"/>
    <lineage>
        <taxon>Bacteria</taxon>
        <taxon>Candidatus Brenneribacteriota</taxon>
    </lineage>
</organism>